<evidence type="ECO:0000259" key="1">
    <source>
        <dbReference type="Pfam" id="PF00149"/>
    </source>
</evidence>
<protein>
    <submittedName>
        <fullName evidence="2">Phosphoesterase</fullName>
    </submittedName>
</protein>
<name>A0A7H8QEW8_9BACL</name>
<dbReference type="EMBL" id="CP051177">
    <property type="protein sequence ID" value="QKX52429.1"/>
    <property type="molecule type" value="Genomic_DNA"/>
</dbReference>
<proteinExistence type="predicted"/>
<organism evidence="2 3">
    <name type="scientific">Planococcus glaciei</name>
    <dbReference type="NCBI Taxonomy" id="459472"/>
    <lineage>
        <taxon>Bacteria</taxon>
        <taxon>Bacillati</taxon>
        <taxon>Bacillota</taxon>
        <taxon>Bacilli</taxon>
        <taxon>Bacillales</taxon>
        <taxon>Caryophanaceae</taxon>
        <taxon>Planococcus</taxon>
    </lineage>
</organism>
<dbReference type="AlphaFoldDB" id="A0A7H8QEW8"/>
<evidence type="ECO:0000313" key="3">
    <source>
        <dbReference type="Proteomes" id="UP000509222"/>
    </source>
</evidence>
<evidence type="ECO:0000313" key="2">
    <source>
        <dbReference type="EMBL" id="QKX52429.1"/>
    </source>
</evidence>
<dbReference type="RefSeq" id="WP_176295071.1">
    <property type="nucleotide sequence ID" value="NZ_CP051177.1"/>
</dbReference>
<dbReference type="InterPro" id="IPR051158">
    <property type="entry name" value="Metallophosphoesterase_sf"/>
</dbReference>
<reference evidence="3" key="1">
    <citation type="submission" date="2020-06" db="EMBL/GenBank/DDBJ databases">
        <title>Isolation of Planomicrobium glaciei.</title>
        <authorList>
            <person name="Malisova L."/>
            <person name="Safrankova R."/>
            <person name="Jakubu V."/>
            <person name="Spanelova P."/>
        </authorList>
    </citation>
    <scope>NUCLEOTIDE SEQUENCE [LARGE SCALE GENOMIC DNA]</scope>
    <source>
        <strain evidence="3">NRL-ATB46093</strain>
    </source>
</reference>
<accession>A0A7H8QEW8</accession>
<dbReference type="GO" id="GO:0009245">
    <property type="term" value="P:lipid A biosynthetic process"/>
    <property type="evidence" value="ECO:0007669"/>
    <property type="project" value="TreeGrafter"/>
</dbReference>
<sequence length="253" mass="28722">MKWITKSILAALALLLFMLRNAFQQNLKSHTVELPAIRPFKPFRLMFISDIHRRTLNGNLTANPVDVVIIGGDLAEKGVPLSRVEHNLKVLSQLGELYFIWGNHDRNVGEAELRKLFEKYKVTVLENEWVTLFGNPQLKLVGLDYFIYEKDAISKAFSGVEPEDTVLFASHTPSIFKYVRENHPADFLLAGHTHGGQIRLGRFGITEKGHFRETNGKTELISNGYGTTKLPLRLGAEAEYHVYTIQPKLTEHI</sequence>
<feature type="domain" description="Calcineurin-like phosphoesterase" evidence="1">
    <location>
        <begin position="43"/>
        <end position="195"/>
    </location>
</feature>
<keyword evidence="3" id="KW-1185">Reference proteome</keyword>
<dbReference type="Proteomes" id="UP000509222">
    <property type="component" value="Chromosome"/>
</dbReference>
<dbReference type="InterPro" id="IPR004843">
    <property type="entry name" value="Calcineurin-like_PHP"/>
</dbReference>
<dbReference type="GO" id="GO:0008758">
    <property type="term" value="F:UDP-2,3-diacylglucosamine hydrolase activity"/>
    <property type="evidence" value="ECO:0007669"/>
    <property type="project" value="TreeGrafter"/>
</dbReference>
<dbReference type="PANTHER" id="PTHR31302">
    <property type="entry name" value="TRANSMEMBRANE PROTEIN WITH METALLOPHOSPHOESTERASE DOMAIN-RELATED"/>
    <property type="match status" value="1"/>
</dbReference>
<dbReference type="Pfam" id="PF00149">
    <property type="entry name" value="Metallophos"/>
    <property type="match status" value="1"/>
</dbReference>
<gene>
    <name evidence="2" type="ORF">HF394_18615</name>
</gene>
<dbReference type="SUPFAM" id="SSF56300">
    <property type="entry name" value="Metallo-dependent phosphatases"/>
    <property type="match status" value="1"/>
</dbReference>
<dbReference type="GO" id="GO:0016020">
    <property type="term" value="C:membrane"/>
    <property type="evidence" value="ECO:0007669"/>
    <property type="project" value="GOC"/>
</dbReference>
<dbReference type="Gene3D" id="3.60.21.10">
    <property type="match status" value="1"/>
</dbReference>
<dbReference type="PANTHER" id="PTHR31302:SF32">
    <property type="entry name" value="PHOSPHOESTERASE"/>
    <property type="match status" value="1"/>
</dbReference>
<dbReference type="InterPro" id="IPR029052">
    <property type="entry name" value="Metallo-depent_PP-like"/>
</dbReference>